<dbReference type="GO" id="GO:0008168">
    <property type="term" value="F:methyltransferase activity"/>
    <property type="evidence" value="ECO:0007669"/>
    <property type="project" value="UniProtKB-KW"/>
</dbReference>
<reference evidence="5 6" key="1">
    <citation type="journal article" date="2019" name="Int. J. Syst. Evol. Microbiol.">
        <title>The Global Catalogue of Microorganisms (GCM) 10K type strain sequencing project: providing services to taxonomists for standard genome sequencing and annotation.</title>
        <authorList>
            <consortium name="The Broad Institute Genomics Platform"/>
            <consortium name="The Broad Institute Genome Sequencing Center for Infectious Disease"/>
            <person name="Wu L."/>
            <person name="Ma J."/>
        </authorList>
    </citation>
    <scope>NUCLEOTIDE SEQUENCE [LARGE SCALE GENOMIC DNA]</scope>
    <source>
        <strain evidence="5 6">JCM 15309</strain>
    </source>
</reference>
<keyword evidence="2 5" id="KW-0489">Methyltransferase</keyword>
<proteinExistence type="inferred from homology"/>
<protein>
    <submittedName>
        <fullName evidence="5">Class I SAM-dependent methyltransferase</fullName>
    </submittedName>
</protein>
<keyword evidence="3" id="KW-0808">Transferase</keyword>
<comment type="similarity">
    <text evidence="1">Belongs to the methyltransferase superfamily.</text>
</comment>
<dbReference type="InterPro" id="IPR051052">
    <property type="entry name" value="Diverse_substrate_MTase"/>
</dbReference>
<accession>A0ABN2QK75</accession>
<sequence>MFGKVAESYDRGRPGYPREAVEWLVGPGPRSILELGAGTGKLTRTLVELGHDVHATDPDEAMLDILRRHLPDVRTSVGGAESIPAPDLSYDVVIAGQAFHWFDLDKALPEISRVLNPGGTLALAWNQRDESIPWVRKLGRLIERPIESMDPSESLLDSGCFEGIEHAQHTFWQTIHRASVVDLVLSRSNIAMLSDEDRAAKRAEVLAFYDDYGRGMDGMQLPYICLCYRATVVPQVPVRPAPPVMPTTFISSARDSMTDTAQALPRILDRLPDDGPDTESMLLIDFR</sequence>
<dbReference type="InterPro" id="IPR029063">
    <property type="entry name" value="SAM-dependent_MTases_sf"/>
</dbReference>
<dbReference type="PANTHER" id="PTHR44942:SF4">
    <property type="entry name" value="METHYLTRANSFERASE TYPE 11 DOMAIN-CONTAINING PROTEIN"/>
    <property type="match status" value="1"/>
</dbReference>
<evidence type="ECO:0000256" key="3">
    <source>
        <dbReference type="ARBA" id="ARBA00022679"/>
    </source>
</evidence>
<evidence type="ECO:0000259" key="4">
    <source>
        <dbReference type="Pfam" id="PF08241"/>
    </source>
</evidence>
<evidence type="ECO:0000313" key="5">
    <source>
        <dbReference type="EMBL" id="GAA1953569.1"/>
    </source>
</evidence>
<dbReference type="CDD" id="cd02440">
    <property type="entry name" value="AdoMet_MTases"/>
    <property type="match status" value="1"/>
</dbReference>
<dbReference type="Pfam" id="PF08241">
    <property type="entry name" value="Methyltransf_11"/>
    <property type="match status" value="1"/>
</dbReference>
<dbReference type="InterPro" id="IPR013216">
    <property type="entry name" value="Methyltransf_11"/>
</dbReference>
<dbReference type="SUPFAM" id="SSF53335">
    <property type="entry name" value="S-adenosyl-L-methionine-dependent methyltransferases"/>
    <property type="match status" value="1"/>
</dbReference>
<evidence type="ECO:0000256" key="2">
    <source>
        <dbReference type="ARBA" id="ARBA00022603"/>
    </source>
</evidence>
<name>A0ABN2QK75_9ACTN</name>
<evidence type="ECO:0000313" key="6">
    <source>
        <dbReference type="Proteomes" id="UP001500571"/>
    </source>
</evidence>
<keyword evidence="6" id="KW-1185">Reference proteome</keyword>
<organism evidence="5 6">
    <name type="scientific">Nocardioides panacihumi</name>
    <dbReference type="NCBI Taxonomy" id="400774"/>
    <lineage>
        <taxon>Bacteria</taxon>
        <taxon>Bacillati</taxon>
        <taxon>Actinomycetota</taxon>
        <taxon>Actinomycetes</taxon>
        <taxon>Propionibacteriales</taxon>
        <taxon>Nocardioidaceae</taxon>
        <taxon>Nocardioides</taxon>
    </lineage>
</organism>
<dbReference type="GO" id="GO:0032259">
    <property type="term" value="P:methylation"/>
    <property type="evidence" value="ECO:0007669"/>
    <property type="project" value="UniProtKB-KW"/>
</dbReference>
<dbReference type="Gene3D" id="3.40.50.150">
    <property type="entry name" value="Vaccinia Virus protein VP39"/>
    <property type="match status" value="1"/>
</dbReference>
<evidence type="ECO:0000256" key="1">
    <source>
        <dbReference type="ARBA" id="ARBA00008361"/>
    </source>
</evidence>
<dbReference type="EMBL" id="BAAAPB010000001">
    <property type="protein sequence ID" value="GAA1953569.1"/>
    <property type="molecule type" value="Genomic_DNA"/>
</dbReference>
<dbReference type="Proteomes" id="UP001500571">
    <property type="component" value="Unassembled WGS sequence"/>
</dbReference>
<comment type="caution">
    <text evidence="5">The sequence shown here is derived from an EMBL/GenBank/DDBJ whole genome shotgun (WGS) entry which is preliminary data.</text>
</comment>
<dbReference type="PANTHER" id="PTHR44942">
    <property type="entry name" value="METHYLTRANSF_11 DOMAIN-CONTAINING PROTEIN"/>
    <property type="match status" value="1"/>
</dbReference>
<gene>
    <name evidence="5" type="ORF">GCM10009798_10920</name>
</gene>
<feature type="domain" description="Methyltransferase type 11" evidence="4">
    <location>
        <begin position="33"/>
        <end position="122"/>
    </location>
</feature>